<comment type="caution">
    <text evidence="1">The sequence shown here is derived from an EMBL/GenBank/DDBJ whole genome shotgun (WGS) entry which is preliminary data.</text>
</comment>
<gene>
    <name evidence="1" type="ORF">NDU88_005781</name>
</gene>
<dbReference type="AlphaFoldDB" id="A0AAV7PHT7"/>
<accession>A0AAV7PHT7</accession>
<dbReference type="EMBL" id="JANPWB010000011">
    <property type="protein sequence ID" value="KAJ1127379.1"/>
    <property type="molecule type" value="Genomic_DNA"/>
</dbReference>
<keyword evidence="2" id="KW-1185">Reference proteome</keyword>
<dbReference type="Proteomes" id="UP001066276">
    <property type="component" value="Chromosome 7"/>
</dbReference>
<protein>
    <submittedName>
        <fullName evidence="1">Uncharacterized protein</fullName>
    </submittedName>
</protein>
<evidence type="ECO:0000313" key="2">
    <source>
        <dbReference type="Proteomes" id="UP001066276"/>
    </source>
</evidence>
<reference evidence="1" key="1">
    <citation type="journal article" date="2022" name="bioRxiv">
        <title>Sequencing and chromosome-scale assembly of the giantPleurodeles waltlgenome.</title>
        <authorList>
            <person name="Brown T."/>
            <person name="Elewa A."/>
            <person name="Iarovenko S."/>
            <person name="Subramanian E."/>
            <person name="Araus A.J."/>
            <person name="Petzold A."/>
            <person name="Susuki M."/>
            <person name="Suzuki K.-i.T."/>
            <person name="Hayashi T."/>
            <person name="Toyoda A."/>
            <person name="Oliveira C."/>
            <person name="Osipova E."/>
            <person name="Leigh N.D."/>
            <person name="Simon A."/>
            <person name="Yun M.H."/>
        </authorList>
    </citation>
    <scope>NUCLEOTIDE SEQUENCE</scope>
    <source>
        <strain evidence="1">20211129_DDA</strain>
        <tissue evidence="1">Liver</tissue>
    </source>
</reference>
<name>A0AAV7PHT7_PLEWA</name>
<evidence type="ECO:0000313" key="1">
    <source>
        <dbReference type="EMBL" id="KAJ1127379.1"/>
    </source>
</evidence>
<sequence length="83" mass="9714">MLEPKVNMTATDCVHMDRETQALQAKWKQWEDSIFQAQWGPKSMGNQMAVSEQEFVAQVAQLEKILQEFSACLQNWKQKLNRQ</sequence>
<proteinExistence type="predicted"/>
<organism evidence="1 2">
    <name type="scientific">Pleurodeles waltl</name>
    <name type="common">Iberian ribbed newt</name>
    <dbReference type="NCBI Taxonomy" id="8319"/>
    <lineage>
        <taxon>Eukaryota</taxon>
        <taxon>Metazoa</taxon>
        <taxon>Chordata</taxon>
        <taxon>Craniata</taxon>
        <taxon>Vertebrata</taxon>
        <taxon>Euteleostomi</taxon>
        <taxon>Amphibia</taxon>
        <taxon>Batrachia</taxon>
        <taxon>Caudata</taxon>
        <taxon>Salamandroidea</taxon>
        <taxon>Salamandridae</taxon>
        <taxon>Pleurodelinae</taxon>
        <taxon>Pleurodeles</taxon>
    </lineage>
</organism>